<evidence type="ECO:0000313" key="2">
    <source>
        <dbReference type="EMBL" id="GKT25318.1"/>
    </source>
</evidence>
<evidence type="ECO:0000313" key="3">
    <source>
        <dbReference type="Proteomes" id="UP001057375"/>
    </source>
</evidence>
<sequence length="206" mass="22341">MSSIKVKSKPSSPAPLPESAIIKVKSWFKESSLKAPSGELRAPTKASVQFLARSGVDNRILGEIWNSIVQFDSTKCVYGLTLPQVSAFLRIIGSYRSTQIVVREKSIVDLILKEEVETHKPKPKPSLKSDIDSIFSPSSEVSPSSTDPISFPSSTSQTDNKEKSVSNSGLPFSHEPEALLPSLPTPELIPPSQSIIDKSHISSIEA</sequence>
<accession>A0ABQ5K677</accession>
<feature type="compositionally biased region" description="Low complexity" evidence="1">
    <location>
        <begin position="132"/>
        <end position="150"/>
    </location>
</feature>
<dbReference type="EMBL" id="BQXS01012579">
    <property type="protein sequence ID" value="GKT25318.1"/>
    <property type="molecule type" value="Genomic_DNA"/>
</dbReference>
<keyword evidence="3" id="KW-1185">Reference proteome</keyword>
<dbReference type="Proteomes" id="UP001057375">
    <property type="component" value="Unassembled WGS sequence"/>
</dbReference>
<gene>
    <name evidence="2" type="ORF">ADUPG1_013002</name>
</gene>
<proteinExistence type="predicted"/>
<feature type="compositionally biased region" description="Polar residues" evidence="1">
    <location>
        <begin position="191"/>
        <end position="206"/>
    </location>
</feature>
<evidence type="ECO:0008006" key="4">
    <source>
        <dbReference type="Google" id="ProtNLM"/>
    </source>
</evidence>
<reference evidence="2" key="1">
    <citation type="submission" date="2022-03" db="EMBL/GenBank/DDBJ databases">
        <title>Draft genome sequence of Aduncisulcus paluster, a free-living microaerophilic Fornicata.</title>
        <authorList>
            <person name="Yuyama I."/>
            <person name="Kume K."/>
            <person name="Tamura T."/>
            <person name="Inagaki Y."/>
            <person name="Hashimoto T."/>
        </authorList>
    </citation>
    <scope>NUCLEOTIDE SEQUENCE</scope>
    <source>
        <strain evidence="2">NY0171</strain>
    </source>
</reference>
<organism evidence="2 3">
    <name type="scientific">Aduncisulcus paluster</name>
    <dbReference type="NCBI Taxonomy" id="2918883"/>
    <lineage>
        <taxon>Eukaryota</taxon>
        <taxon>Metamonada</taxon>
        <taxon>Carpediemonas-like organisms</taxon>
        <taxon>Aduncisulcus</taxon>
    </lineage>
</organism>
<protein>
    <recommendedName>
        <fullName evidence="4">EH domain-containing protein</fullName>
    </recommendedName>
</protein>
<comment type="caution">
    <text evidence="2">The sequence shown here is derived from an EMBL/GenBank/DDBJ whole genome shotgun (WGS) entry which is preliminary data.</text>
</comment>
<feature type="region of interest" description="Disordered" evidence="1">
    <location>
        <begin position="119"/>
        <end position="206"/>
    </location>
</feature>
<feature type="non-terminal residue" evidence="2">
    <location>
        <position position="206"/>
    </location>
</feature>
<name>A0ABQ5K677_9EUKA</name>
<evidence type="ECO:0000256" key="1">
    <source>
        <dbReference type="SAM" id="MobiDB-lite"/>
    </source>
</evidence>